<dbReference type="Gene3D" id="3.30.70.1230">
    <property type="entry name" value="Nucleotide cyclase"/>
    <property type="match status" value="1"/>
</dbReference>
<accession>A0A918AGH9</accession>
<evidence type="ECO:0000313" key="3">
    <source>
        <dbReference type="Proteomes" id="UP000639606"/>
    </source>
</evidence>
<protein>
    <recommendedName>
        <fullName evidence="4">Guanylate cyclase domain-containing protein</fullName>
    </recommendedName>
</protein>
<sequence length="222" mass="24197">MPDDFSRRVLISVDAEAYSARNDRQQLHMQHALLDVLEVAAAQAGFDRTRWDVQHAGDSELAVLPADTSERQVVDDFTGSLAHALGAHNDEHPDEPRLRLRMAVHQGLVCPSVAGYAGQGVVTVSRMVDSRPARRALLACPAADVVLALSPSLFVEVVGQGHTRLSWSDFREATIRNKSFVGTAWLHVPGHDLGGLPLDDEPSVLQPRAGSPDGDRWHPLSR</sequence>
<comment type="caution">
    <text evidence="2">The sequence shown here is derived from an EMBL/GenBank/DDBJ whole genome shotgun (WGS) entry which is preliminary data.</text>
</comment>
<proteinExistence type="predicted"/>
<reference evidence="2" key="1">
    <citation type="journal article" date="2014" name="Int. J. Syst. Evol. Microbiol.">
        <title>Complete genome sequence of Corynebacterium casei LMG S-19264T (=DSM 44701T), isolated from a smear-ripened cheese.</title>
        <authorList>
            <consortium name="US DOE Joint Genome Institute (JGI-PGF)"/>
            <person name="Walter F."/>
            <person name="Albersmeier A."/>
            <person name="Kalinowski J."/>
            <person name="Ruckert C."/>
        </authorList>
    </citation>
    <scope>NUCLEOTIDE SEQUENCE</scope>
    <source>
        <strain evidence="2">JCM 3313</strain>
    </source>
</reference>
<dbReference type="EMBL" id="BMRG01000001">
    <property type="protein sequence ID" value="GGP34760.1"/>
    <property type="molecule type" value="Genomic_DNA"/>
</dbReference>
<dbReference type="Proteomes" id="UP000639606">
    <property type="component" value="Unassembled WGS sequence"/>
</dbReference>
<evidence type="ECO:0000313" key="2">
    <source>
        <dbReference type="EMBL" id="GGP34760.1"/>
    </source>
</evidence>
<dbReference type="SUPFAM" id="SSF55073">
    <property type="entry name" value="Nucleotide cyclase"/>
    <property type="match status" value="1"/>
</dbReference>
<reference evidence="2" key="2">
    <citation type="submission" date="2020-09" db="EMBL/GenBank/DDBJ databases">
        <authorList>
            <person name="Sun Q."/>
            <person name="Ohkuma M."/>
        </authorList>
    </citation>
    <scope>NUCLEOTIDE SEQUENCE</scope>
    <source>
        <strain evidence="2">JCM 3313</strain>
    </source>
</reference>
<keyword evidence="3" id="KW-1185">Reference proteome</keyword>
<dbReference type="InterPro" id="IPR029787">
    <property type="entry name" value="Nucleotide_cyclase"/>
</dbReference>
<feature type="compositionally biased region" description="Basic and acidic residues" evidence="1">
    <location>
        <begin position="213"/>
        <end position="222"/>
    </location>
</feature>
<gene>
    <name evidence="2" type="ORF">GCM10010185_01810</name>
</gene>
<dbReference type="AlphaFoldDB" id="A0A918AGH9"/>
<evidence type="ECO:0008006" key="4">
    <source>
        <dbReference type="Google" id="ProtNLM"/>
    </source>
</evidence>
<dbReference type="RefSeq" id="WP_189221098.1">
    <property type="nucleotide sequence ID" value="NZ_BMRG01000001.1"/>
</dbReference>
<evidence type="ECO:0000256" key="1">
    <source>
        <dbReference type="SAM" id="MobiDB-lite"/>
    </source>
</evidence>
<organism evidence="2 3">
    <name type="scientific">Saccharothrix coeruleofusca</name>
    <dbReference type="NCBI Taxonomy" id="33919"/>
    <lineage>
        <taxon>Bacteria</taxon>
        <taxon>Bacillati</taxon>
        <taxon>Actinomycetota</taxon>
        <taxon>Actinomycetes</taxon>
        <taxon>Pseudonocardiales</taxon>
        <taxon>Pseudonocardiaceae</taxon>
        <taxon>Saccharothrix</taxon>
    </lineage>
</organism>
<name>A0A918AGH9_9PSEU</name>
<feature type="region of interest" description="Disordered" evidence="1">
    <location>
        <begin position="197"/>
        <end position="222"/>
    </location>
</feature>